<feature type="transmembrane region" description="Helical" evidence="7">
    <location>
        <begin position="20"/>
        <end position="45"/>
    </location>
</feature>
<evidence type="ECO:0000256" key="1">
    <source>
        <dbReference type="ARBA" id="ARBA00004477"/>
    </source>
</evidence>
<keyword evidence="5" id="KW-0443">Lipid metabolism</keyword>
<dbReference type="Proteomes" id="UP000054279">
    <property type="component" value="Unassembled WGS sequence"/>
</dbReference>
<evidence type="ECO:0000256" key="2">
    <source>
        <dbReference type="ARBA" id="ARBA00022692"/>
    </source>
</evidence>
<dbReference type="GO" id="GO:0140042">
    <property type="term" value="P:lipid droplet formation"/>
    <property type="evidence" value="ECO:0007669"/>
    <property type="project" value="UniProtKB-ARBA"/>
</dbReference>
<comment type="subcellular location">
    <subcellularLocation>
        <location evidence="1">Endoplasmic reticulum membrane</location>
        <topology evidence="1">Multi-pass membrane protein</topology>
    </subcellularLocation>
</comment>
<evidence type="ECO:0000313" key="8">
    <source>
        <dbReference type="EMBL" id="KIJ23591.1"/>
    </source>
</evidence>
<keyword evidence="4 7" id="KW-1133">Transmembrane helix</keyword>
<evidence type="ECO:0000256" key="3">
    <source>
        <dbReference type="ARBA" id="ARBA00022824"/>
    </source>
</evidence>
<protein>
    <submittedName>
        <fullName evidence="8">Uncharacterized protein</fullName>
    </submittedName>
</protein>
<evidence type="ECO:0000256" key="4">
    <source>
        <dbReference type="ARBA" id="ARBA00022989"/>
    </source>
</evidence>
<evidence type="ECO:0000256" key="5">
    <source>
        <dbReference type="ARBA" id="ARBA00023098"/>
    </source>
</evidence>
<dbReference type="GO" id="GO:0005789">
    <property type="term" value="C:endoplasmic reticulum membrane"/>
    <property type="evidence" value="ECO:0007669"/>
    <property type="project" value="UniProtKB-SubCell"/>
</dbReference>
<dbReference type="InterPro" id="IPR009617">
    <property type="entry name" value="Seipin"/>
</dbReference>
<dbReference type="AlphaFoldDB" id="A0A0C9UDQ8"/>
<keyword evidence="3" id="KW-0256">Endoplasmic reticulum</keyword>
<dbReference type="GO" id="GO:0006629">
    <property type="term" value="P:lipid metabolic process"/>
    <property type="evidence" value="ECO:0007669"/>
    <property type="project" value="UniProtKB-KW"/>
</dbReference>
<dbReference type="HOGENOM" id="CLU_102639_0_0_1"/>
<reference evidence="8 9" key="1">
    <citation type="submission" date="2014-06" db="EMBL/GenBank/DDBJ databases">
        <title>Evolutionary Origins and Diversification of the Mycorrhizal Mutualists.</title>
        <authorList>
            <consortium name="DOE Joint Genome Institute"/>
            <consortium name="Mycorrhizal Genomics Consortium"/>
            <person name="Kohler A."/>
            <person name="Kuo A."/>
            <person name="Nagy L.G."/>
            <person name="Floudas D."/>
            <person name="Copeland A."/>
            <person name="Barry K.W."/>
            <person name="Cichocki N."/>
            <person name="Veneault-Fourrey C."/>
            <person name="LaButti K."/>
            <person name="Lindquist E.A."/>
            <person name="Lipzen A."/>
            <person name="Lundell T."/>
            <person name="Morin E."/>
            <person name="Murat C."/>
            <person name="Riley R."/>
            <person name="Ohm R."/>
            <person name="Sun H."/>
            <person name="Tunlid A."/>
            <person name="Henrissat B."/>
            <person name="Grigoriev I.V."/>
            <person name="Hibbett D.S."/>
            <person name="Martin F."/>
        </authorList>
    </citation>
    <scope>NUCLEOTIDE SEQUENCE [LARGE SCALE GENOMIC DNA]</scope>
    <source>
        <strain evidence="8 9">SS14</strain>
    </source>
</reference>
<evidence type="ECO:0000313" key="9">
    <source>
        <dbReference type="Proteomes" id="UP000054279"/>
    </source>
</evidence>
<accession>A0A0C9UDQ8</accession>
<dbReference type="Pfam" id="PF06775">
    <property type="entry name" value="Seipin"/>
    <property type="match status" value="1"/>
</dbReference>
<organism evidence="8 9">
    <name type="scientific">Sphaerobolus stellatus (strain SS14)</name>
    <dbReference type="NCBI Taxonomy" id="990650"/>
    <lineage>
        <taxon>Eukaryota</taxon>
        <taxon>Fungi</taxon>
        <taxon>Dikarya</taxon>
        <taxon>Basidiomycota</taxon>
        <taxon>Agaricomycotina</taxon>
        <taxon>Agaricomycetes</taxon>
        <taxon>Phallomycetidae</taxon>
        <taxon>Geastrales</taxon>
        <taxon>Sphaerobolaceae</taxon>
        <taxon>Sphaerobolus</taxon>
    </lineage>
</organism>
<sequence length="221" mass="24615">MAGRIITAPLRPVRPLLPYLLPFVVCLLSIPLLIVLSGTAGWFVWKSVPVGWEVDTYLQYGDAINPFAIAQLPQIYSDQPYDISLHLVVPATESNYALGNFMITLRISSAYNESIVTVRRSTALVPPRASYLRQTLWGYPPTLNVDVPLLSQFMAGTTNVQIRLEIGRADGWKSVGSGQARELTVLEATVKGIIRPTGIRYVWAVFPCRIQSYNAQTLFFQ</sequence>
<dbReference type="OrthoDB" id="3990054at2759"/>
<name>A0A0C9UDQ8_SPHS4</name>
<dbReference type="EMBL" id="KN837630">
    <property type="protein sequence ID" value="KIJ23591.1"/>
    <property type="molecule type" value="Genomic_DNA"/>
</dbReference>
<gene>
    <name evidence="8" type="ORF">M422DRAFT_195758</name>
</gene>
<proteinExistence type="predicted"/>
<keyword evidence="6 7" id="KW-0472">Membrane</keyword>
<evidence type="ECO:0000256" key="7">
    <source>
        <dbReference type="SAM" id="Phobius"/>
    </source>
</evidence>
<dbReference type="CDD" id="cd23995">
    <property type="entry name" value="Seipin_BSCL2_like"/>
    <property type="match status" value="1"/>
</dbReference>
<keyword evidence="2 7" id="KW-0812">Transmembrane</keyword>
<keyword evidence="9" id="KW-1185">Reference proteome</keyword>
<evidence type="ECO:0000256" key="6">
    <source>
        <dbReference type="ARBA" id="ARBA00023136"/>
    </source>
</evidence>